<dbReference type="CDD" id="cd00051">
    <property type="entry name" value="EFh"/>
    <property type="match status" value="2"/>
</dbReference>
<evidence type="ECO:0000259" key="3">
    <source>
        <dbReference type="PROSITE" id="PS50222"/>
    </source>
</evidence>
<dbReference type="Gene3D" id="1.10.238.10">
    <property type="entry name" value="EF-hand"/>
    <property type="match status" value="2"/>
</dbReference>
<keyword evidence="5" id="KW-1185">Reference proteome</keyword>
<dbReference type="PANTHER" id="PTHR23048:SF0">
    <property type="entry name" value="CALMODULIN LIKE 3"/>
    <property type="match status" value="1"/>
</dbReference>
<dbReference type="InterPro" id="IPR050230">
    <property type="entry name" value="CALM/Myosin/TropC-like"/>
</dbReference>
<reference evidence="4 5" key="1">
    <citation type="submission" date="2022-05" db="EMBL/GenBank/DDBJ databases">
        <authorList>
            <consortium name="Genoscope - CEA"/>
            <person name="William W."/>
        </authorList>
    </citation>
    <scope>NUCLEOTIDE SEQUENCE [LARGE SCALE GENOMIC DNA]</scope>
</reference>
<sequence>MAESQLSEDQLAAITQAFSLFDKNGDGKINTKELGTVMESLGENPTEAELKEMISEVDTDGSGTIEWSEFLKMMKERKKEEEFNEEELRDVFKVFDKDNSGFISASELKEVSSKLGRNLTDEDVKEMMKETDLDEDGKISYEEFVKLMSK</sequence>
<protein>
    <recommendedName>
        <fullName evidence="3">EF-hand domain-containing protein</fullName>
    </recommendedName>
</protein>
<dbReference type="SUPFAM" id="SSF47473">
    <property type="entry name" value="EF-hand"/>
    <property type="match status" value="1"/>
</dbReference>
<feature type="domain" description="EF-hand" evidence="3">
    <location>
        <begin position="45"/>
        <end position="80"/>
    </location>
</feature>
<dbReference type="EMBL" id="CALNXK010000182">
    <property type="protein sequence ID" value="CAH3173548.1"/>
    <property type="molecule type" value="Genomic_DNA"/>
</dbReference>
<gene>
    <name evidence="4" type="ORF">PLOB_00014173</name>
</gene>
<dbReference type="PANTHER" id="PTHR23048">
    <property type="entry name" value="MYOSIN LIGHT CHAIN 1, 3"/>
    <property type="match status" value="1"/>
</dbReference>
<dbReference type="InterPro" id="IPR018247">
    <property type="entry name" value="EF_Hand_1_Ca_BS"/>
</dbReference>
<proteinExistence type="predicted"/>
<dbReference type="Pfam" id="PF13499">
    <property type="entry name" value="EF-hand_7"/>
    <property type="match status" value="2"/>
</dbReference>
<evidence type="ECO:0000256" key="1">
    <source>
        <dbReference type="ARBA" id="ARBA00022737"/>
    </source>
</evidence>
<evidence type="ECO:0000256" key="2">
    <source>
        <dbReference type="ARBA" id="ARBA00022837"/>
    </source>
</evidence>
<accession>A0ABN8R6V3</accession>
<organism evidence="4 5">
    <name type="scientific">Porites lobata</name>
    <dbReference type="NCBI Taxonomy" id="104759"/>
    <lineage>
        <taxon>Eukaryota</taxon>
        <taxon>Metazoa</taxon>
        <taxon>Cnidaria</taxon>
        <taxon>Anthozoa</taxon>
        <taxon>Hexacorallia</taxon>
        <taxon>Scleractinia</taxon>
        <taxon>Fungiina</taxon>
        <taxon>Poritidae</taxon>
        <taxon>Porites</taxon>
    </lineage>
</organism>
<evidence type="ECO:0000313" key="5">
    <source>
        <dbReference type="Proteomes" id="UP001159405"/>
    </source>
</evidence>
<evidence type="ECO:0000313" key="4">
    <source>
        <dbReference type="EMBL" id="CAH3173548.1"/>
    </source>
</evidence>
<comment type="caution">
    <text evidence="4">The sequence shown here is derived from an EMBL/GenBank/DDBJ whole genome shotgun (WGS) entry which is preliminary data.</text>
</comment>
<dbReference type="PROSITE" id="PS50222">
    <property type="entry name" value="EF_HAND_2"/>
    <property type="match status" value="4"/>
</dbReference>
<feature type="domain" description="EF-hand" evidence="3">
    <location>
        <begin position="83"/>
        <end position="118"/>
    </location>
</feature>
<feature type="domain" description="EF-hand" evidence="3">
    <location>
        <begin position="119"/>
        <end position="150"/>
    </location>
</feature>
<dbReference type="InterPro" id="IPR002048">
    <property type="entry name" value="EF_hand_dom"/>
</dbReference>
<dbReference type="InterPro" id="IPR011992">
    <property type="entry name" value="EF-hand-dom_pair"/>
</dbReference>
<keyword evidence="2" id="KW-0106">Calcium</keyword>
<keyword evidence="1" id="KW-0677">Repeat</keyword>
<feature type="domain" description="EF-hand" evidence="3">
    <location>
        <begin position="9"/>
        <end position="44"/>
    </location>
</feature>
<dbReference type="Proteomes" id="UP001159405">
    <property type="component" value="Unassembled WGS sequence"/>
</dbReference>
<name>A0ABN8R6V3_9CNID</name>
<dbReference type="SMART" id="SM00054">
    <property type="entry name" value="EFh"/>
    <property type="match status" value="4"/>
</dbReference>
<dbReference type="PROSITE" id="PS00018">
    <property type="entry name" value="EF_HAND_1"/>
    <property type="match status" value="4"/>
</dbReference>